<dbReference type="InterPro" id="IPR041366">
    <property type="entry name" value="Pre-PUA"/>
</dbReference>
<accession>A0A1E3P9S6</accession>
<evidence type="ECO:0000256" key="1">
    <source>
        <dbReference type="ARBA" id="ARBA00010359"/>
    </source>
</evidence>
<dbReference type="OrthoDB" id="199771at2759"/>
<dbReference type="GeneID" id="30201533"/>
<keyword evidence="5" id="KW-1185">Reference proteome</keyword>
<dbReference type="PROSITE" id="PS50296">
    <property type="entry name" value="SUI1"/>
    <property type="match status" value="1"/>
</dbReference>
<dbReference type="Gene3D" id="3.30.780.10">
    <property type="entry name" value="SUI1-like domain"/>
    <property type="match status" value="1"/>
</dbReference>
<dbReference type="SUPFAM" id="SSF55159">
    <property type="entry name" value="eIF1-like"/>
    <property type="match status" value="1"/>
</dbReference>
<dbReference type="PROSITE" id="PS51925">
    <property type="entry name" value="SWIB_MDM2"/>
    <property type="match status" value="1"/>
</dbReference>
<comment type="similarity">
    <text evidence="1">Belongs to the eIF2D family.</text>
</comment>
<dbReference type="InterPro" id="IPR036885">
    <property type="entry name" value="SWIB_MDM2_dom_sf"/>
</dbReference>
<dbReference type="SUPFAM" id="SSF88697">
    <property type="entry name" value="PUA domain-like"/>
    <property type="match status" value="1"/>
</dbReference>
<evidence type="ECO:0000259" key="2">
    <source>
        <dbReference type="PROSITE" id="PS50296"/>
    </source>
</evidence>
<dbReference type="CDD" id="cd21156">
    <property type="entry name" value="PUA_eIF2d-like"/>
    <property type="match status" value="1"/>
</dbReference>
<evidence type="ECO:0008006" key="6">
    <source>
        <dbReference type="Google" id="ProtNLM"/>
    </source>
</evidence>
<dbReference type="InterPro" id="IPR015947">
    <property type="entry name" value="PUA-like_sf"/>
</dbReference>
<dbReference type="CDD" id="cd11608">
    <property type="entry name" value="eIF2D_C"/>
    <property type="match status" value="1"/>
</dbReference>
<dbReference type="STRING" id="683960.A0A1E3P9S6"/>
<dbReference type="Gene3D" id="3.10.400.20">
    <property type="match status" value="1"/>
</dbReference>
<feature type="domain" description="SUI1" evidence="2">
    <location>
        <begin position="486"/>
        <end position="551"/>
    </location>
</feature>
<dbReference type="Pfam" id="PF26291">
    <property type="entry name" value="SWIB_eIF2D"/>
    <property type="match status" value="1"/>
</dbReference>
<dbReference type="GO" id="GO:0001731">
    <property type="term" value="P:formation of translation preinitiation complex"/>
    <property type="evidence" value="ECO:0007669"/>
    <property type="project" value="InterPro"/>
</dbReference>
<dbReference type="Gene3D" id="1.10.245.10">
    <property type="entry name" value="SWIB/MDM2 domain"/>
    <property type="match status" value="1"/>
</dbReference>
<dbReference type="InterPro" id="IPR036877">
    <property type="entry name" value="SUI1_dom_sf"/>
</dbReference>
<dbReference type="InterPro" id="IPR001950">
    <property type="entry name" value="SUI1"/>
</dbReference>
<evidence type="ECO:0000259" key="3">
    <source>
        <dbReference type="PROSITE" id="PS51925"/>
    </source>
</evidence>
<dbReference type="Pfam" id="PF25304">
    <property type="entry name" value="WHD_eIF2D"/>
    <property type="match status" value="1"/>
</dbReference>
<dbReference type="AlphaFoldDB" id="A0A1E3P9S6"/>
<dbReference type="Pfam" id="PF01253">
    <property type="entry name" value="SUI1"/>
    <property type="match status" value="1"/>
</dbReference>
<evidence type="ECO:0000313" key="4">
    <source>
        <dbReference type="EMBL" id="ODQ61702.1"/>
    </source>
</evidence>
<dbReference type="PANTHER" id="PTHR12217:SF4">
    <property type="entry name" value="EUKARYOTIC TRANSLATION INITIATION FACTOR 2D"/>
    <property type="match status" value="1"/>
</dbReference>
<dbReference type="GO" id="GO:0003723">
    <property type="term" value="F:RNA binding"/>
    <property type="evidence" value="ECO:0007669"/>
    <property type="project" value="EnsemblFungi"/>
</dbReference>
<dbReference type="GO" id="GO:0006364">
    <property type="term" value="P:rRNA processing"/>
    <property type="evidence" value="ECO:0007669"/>
    <property type="project" value="EnsemblFungi"/>
</dbReference>
<name>A0A1E3P9S6_WICAA</name>
<dbReference type="InterPro" id="IPR057429">
    <property type="entry name" value="WH_eIF2D"/>
</dbReference>
<dbReference type="GO" id="GO:0003743">
    <property type="term" value="F:translation initiation factor activity"/>
    <property type="evidence" value="ECO:0007669"/>
    <property type="project" value="InterPro"/>
</dbReference>
<dbReference type="Proteomes" id="UP000094112">
    <property type="component" value="Unassembled WGS sequence"/>
</dbReference>
<protein>
    <recommendedName>
        <fullName evidence="6">SUI1 domain-containing protein</fullName>
    </recommendedName>
</protein>
<evidence type="ECO:0000313" key="5">
    <source>
        <dbReference type="Proteomes" id="UP000094112"/>
    </source>
</evidence>
<dbReference type="Pfam" id="PF17832">
    <property type="entry name" value="Pre-PUA"/>
    <property type="match status" value="1"/>
</dbReference>
<dbReference type="InterPro" id="IPR039759">
    <property type="entry name" value="eIF2D_SUI1"/>
</dbReference>
<dbReference type="InterPro" id="IPR058886">
    <property type="entry name" value="SWIB_eIF2D"/>
</dbReference>
<dbReference type="SUPFAM" id="SSF47592">
    <property type="entry name" value="SWIB/MDM2 domain"/>
    <property type="match status" value="1"/>
</dbReference>
<reference evidence="4 5" key="1">
    <citation type="journal article" date="2016" name="Proc. Natl. Acad. Sci. U.S.A.">
        <title>Comparative genomics of biotechnologically important yeasts.</title>
        <authorList>
            <person name="Riley R."/>
            <person name="Haridas S."/>
            <person name="Wolfe K.H."/>
            <person name="Lopes M.R."/>
            <person name="Hittinger C.T."/>
            <person name="Goeker M."/>
            <person name="Salamov A.A."/>
            <person name="Wisecaver J.H."/>
            <person name="Long T.M."/>
            <person name="Calvey C.H."/>
            <person name="Aerts A.L."/>
            <person name="Barry K.W."/>
            <person name="Choi C."/>
            <person name="Clum A."/>
            <person name="Coughlan A.Y."/>
            <person name="Deshpande S."/>
            <person name="Douglass A.P."/>
            <person name="Hanson S.J."/>
            <person name="Klenk H.-P."/>
            <person name="LaButti K.M."/>
            <person name="Lapidus A."/>
            <person name="Lindquist E.A."/>
            <person name="Lipzen A.M."/>
            <person name="Meier-Kolthoff J.P."/>
            <person name="Ohm R.A."/>
            <person name="Otillar R.P."/>
            <person name="Pangilinan J.L."/>
            <person name="Peng Y."/>
            <person name="Rokas A."/>
            <person name="Rosa C.A."/>
            <person name="Scheuner C."/>
            <person name="Sibirny A.A."/>
            <person name="Slot J.C."/>
            <person name="Stielow J.B."/>
            <person name="Sun H."/>
            <person name="Kurtzman C.P."/>
            <person name="Blackwell M."/>
            <person name="Grigoriev I.V."/>
            <person name="Jeffries T.W."/>
        </authorList>
    </citation>
    <scope>NUCLEOTIDE SEQUENCE [LARGE SCALE GENOMIC DNA]</scope>
    <source>
        <strain evidence="5">ATCC 58044 / CBS 1984 / NCYC 433 / NRRL Y-366-8</strain>
    </source>
</reference>
<dbReference type="PROSITE" id="PS50890">
    <property type="entry name" value="PUA"/>
    <property type="match status" value="1"/>
</dbReference>
<dbReference type="RefSeq" id="XP_019040909.1">
    <property type="nucleotide sequence ID" value="XM_019184287.1"/>
</dbReference>
<proteinExistence type="inferred from homology"/>
<dbReference type="InterPro" id="IPR003121">
    <property type="entry name" value="SWIB_MDM2_domain"/>
</dbReference>
<feature type="domain" description="DM2" evidence="3">
    <location>
        <begin position="378"/>
        <end position="456"/>
    </location>
</feature>
<dbReference type="Pfam" id="PF26292">
    <property type="entry name" value="PUA_elF2D"/>
    <property type="match status" value="1"/>
</dbReference>
<sequence length="552" mass="61821">MFRKDPQIKALSNLKSSERRRMLGSIIKEYNLPQGLAKESEEKILPPIIKQTTFKSPKGYSGTIYTDEHQTPVWFKTKDSELIPTVYTLWNAPFILPIVHTHPHVVEVLEGGADLMLPGTAPPFPESIKKGSIVAIADTKDPLVVKAVGRSNLNLGQITKVVGTTGVAVDVYHSNEDMLFKIAKLKIKAPKEPSLEVKFKEETNDDADQGEADNIEEVAEPQNVATDIEPAQESVEEPKESNEVNELANVVDTLSVEDIDHFFKRSLLQTLTQDNVKPPMPTSIFMNHIIGNLASDFNQIQIKKTSWKKSAKFLKAMEKEGLLKVKGKGDDLTVVSVATKETNDELKNFVPYKVKKSKPQGAQPASKLKDNNTLIAHKFYKPNAPLRPIFNDLDFMFANMYSANEVKEILNKYIAKHSLVNERNKKTILLDDNLSSIIPGDKVQGRDKLLTPFLNKFTEYYQLENPNLPKEDQIHREPVRGQVPQVKIITETKIGRKVVTRTFNFEAFGINAEELAGELKVKCSGSSTIGQNVQNPKLTEVTVQGPHTMDLF</sequence>
<dbReference type="EMBL" id="KV454208">
    <property type="protein sequence ID" value="ODQ61702.1"/>
    <property type="molecule type" value="Genomic_DNA"/>
</dbReference>
<organism evidence="4 5">
    <name type="scientific">Wickerhamomyces anomalus (strain ATCC 58044 / CBS 1984 / NCYC 433 / NRRL Y-366-8)</name>
    <name type="common">Yeast</name>
    <name type="synonym">Hansenula anomala</name>
    <dbReference type="NCBI Taxonomy" id="683960"/>
    <lineage>
        <taxon>Eukaryota</taxon>
        <taxon>Fungi</taxon>
        <taxon>Dikarya</taxon>
        <taxon>Ascomycota</taxon>
        <taxon>Saccharomycotina</taxon>
        <taxon>Saccharomycetes</taxon>
        <taxon>Phaffomycetales</taxon>
        <taxon>Wickerhamomycetaceae</taxon>
        <taxon>Wickerhamomyces</taxon>
    </lineage>
</organism>
<dbReference type="InterPro" id="IPR048248">
    <property type="entry name" value="PUA_eIF2d-like"/>
</dbReference>
<dbReference type="PANTHER" id="PTHR12217">
    <property type="entry name" value="EUKARYOTIC TRANSLATION INITIATION FACTOR 2D"/>
    <property type="match status" value="1"/>
</dbReference>
<gene>
    <name evidence="4" type="ORF">WICANDRAFT_75905</name>
</gene>
<dbReference type="InterPro" id="IPR039757">
    <property type="entry name" value="EIF2D"/>
</dbReference>